<dbReference type="Proteomes" id="UP000463857">
    <property type="component" value="Chromosome"/>
</dbReference>
<feature type="transmembrane region" description="Helical" evidence="2">
    <location>
        <begin position="66"/>
        <end position="86"/>
    </location>
</feature>
<feature type="transmembrane region" description="Helical" evidence="2">
    <location>
        <begin position="164"/>
        <end position="182"/>
    </location>
</feature>
<dbReference type="InParanoid" id="A0A7L4YUA9"/>
<dbReference type="AlphaFoldDB" id="A0A7L4YUA9"/>
<evidence type="ECO:0000256" key="1">
    <source>
        <dbReference type="SAM" id="MobiDB-lite"/>
    </source>
</evidence>
<feature type="transmembrane region" description="Helical" evidence="2">
    <location>
        <begin position="6"/>
        <end position="29"/>
    </location>
</feature>
<keyword evidence="2" id="KW-0472">Membrane</keyword>
<gene>
    <name evidence="3" type="ORF">EK0264_16425</name>
</gene>
<evidence type="ECO:0000313" key="4">
    <source>
        <dbReference type="Proteomes" id="UP000463857"/>
    </source>
</evidence>
<accession>A0A7L4YUA9</accession>
<keyword evidence="2" id="KW-0812">Transmembrane</keyword>
<name>A0A7L4YUA9_9ACTN</name>
<evidence type="ECO:0000256" key="2">
    <source>
        <dbReference type="SAM" id="Phobius"/>
    </source>
</evidence>
<evidence type="ECO:0000313" key="3">
    <source>
        <dbReference type="EMBL" id="QHC02503.1"/>
    </source>
</evidence>
<keyword evidence="4" id="KW-1185">Reference proteome</keyword>
<protein>
    <submittedName>
        <fullName evidence="3">ZIP family metal transporter</fullName>
    </submittedName>
</protein>
<feature type="transmembrane region" description="Helical" evidence="2">
    <location>
        <begin position="36"/>
        <end position="54"/>
    </location>
</feature>
<proteinExistence type="predicted"/>
<feature type="transmembrane region" description="Helical" evidence="2">
    <location>
        <begin position="224"/>
        <end position="242"/>
    </location>
</feature>
<feature type="transmembrane region" description="Helical" evidence="2">
    <location>
        <begin position="254"/>
        <end position="273"/>
    </location>
</feature>
<dbReference type="OrthoDB" id="6548917at2"/>
<reference evidence="3 4" key="1">
    <citation type="journal article" date="2018" name="Int. J. Syst. Evol. Microbiol.">
        <title>Epidermidibacterium keratini gen. nov., sp. nov., a member of the family Sporichthyaceae, isolated from keratin epidermis.</title>
        <authorList>
            <person name="Lee D.G."/>
            <person name="Trujillo M.E."/>
            <person name="Kang S."/>
            <person name="Nam J.J."/>
            <person name="Kim Y.J."/>
        </authorList>
    </citation>
    <scope>NUCLEOTIDE SEQUENCE [LARGE SCALE GENOMIC DNA]</scope>
    <source>
        <strain evidence="3 4">EPI-7</strain>
    </source>
</reference>
<feature type="region of interest" description="Disordered" evidence="1">
    <location>
        <begin position="97"/>
        <end position="118"/>
    </location>
</feature>
<feature type="compositionally biased region" description="Low complexity" evidence="1">
    <location>
        <begin position="106"/>
        <end position="118"/>
    </location>
</feature>
<sequence length="277" mass="27794">MIVTDLAHAALLTAFPVGAAAVGAVVAAIRKPSPRVMSAVQHFAAGVVIAAVVGEILPDLREEARWSWAVFGFAIGVVVVLALAAWGRRIDRNAVEAPGAEPPRIGAPSVGASSSASEAPDRAEVARAVGKSALPIGLIATVAIDLLIDGALVGLGTTLGSTQAIILTAALTIEVLFLALSVQGELTAAGMTPWRAAGTSAGLGLMAAVGAMGSALALSHAGPGPIAGTLAFGAAALLYLAVEELLVEAHEESETIMLTAMFFLGFFIIYGLTQLGG</sequence>
<dbReference type="KEGG" id="eke:EK0264_16425"/>
<feature type="transmembrane region" description="Helical" evidence="2">
    <location>
        <begin position="194"/>
        <end position="218"/>
    </location>
</feature>
<dbReference type="EMBL" id="CP047156">
    <property type="protein sequence ID" value="QHC02503.1"/>
    <property type="molecule type" value="Genomic_DNA"/>
</dbReference>
<keyword evidence="2" id="KW-1133">Transmembrane helix</keyword>
<organism evidence="3 4">
    <name type="scientific">Epidermidibacterium keratini</name>
    <dbReference type="NCBI Taxonomy" id="1891644"/>
    <lineage>
        <taxon>Bacteria</taxon>
        <taxon>Bacillati</taxon>
        <taxon>Actinomycetota</taxon>
        <taxon>Actinomycetes</taxon>
        <taxon>Sporichthyales</taxon>
        <taxon>Sporichthyaceae</taxon>
        <taxon>Epidermidibacterium</taxon>
    </lineage>
</organism>
<feature type="transmembrane region" description="Helical" evidence="2">
    <location>
        <begin position="132"/>
        <end position="152"/>
    </location>
</feature>